<dbReference type="PANTHER" id="PTHR42760:SF83">
    <property type="entry name" value="(3R)-3-HYDROXYACYL-COA DEHYDROGENASE"/>
    <property type="match status" value="1"/>
</dbReference>
<evidence type="ECO:0000256" key="1">
    <source>
        <dbReference type="ARBA" id="ARBA00006484"/>
    </source>
</evidence>
<dbReference type="EMBL" id="FNAT01000006">
    <property type="protein sequence ID" value="SDF01764.1"/>
    <property type="molecule type" value="Genomic_DNA"/>
</dbReference>
<dbReference type="PRINTS" id="PR00081">
    <property type="entry name" value="GDHRDH"/>
</dbReference>
<evidence type="ECO:0000313" key="3">
    <source>
        <dbReference type="EMBL" id="SDF01764.1"/>
    </source>
</evidence>
<dbReference type="AlphaFoldDB" id="A0A1G7HNG2"/>
<dbReference type="InterPro" id="IPR020904">
    <property type="entry name" value="Sc_DH/Rdtase_CS"/>
</dbReference>
<keyword evidence="2" id="KW-0560">Oxidoreductase</keyword>
<dbReference type="InterPro" id="IPR036291">
    <property type="entry name" value="NAD(P)-bd_dom_sf"/>
</dbReference>
<dbReference type="RefSeq" id="WP_090113668.1">
    <property type="nucleotide sequence ID" value="NZ_FNAT01000006.1"/>
</dbReference>
<dbReference type="PROSITE" id="PS00061">
    <property type="entry name" value="ADH_SHORT"/>
    <property type="match status" value="1"/>
</dbReference>
<dbReference type="Gene3D" id="3.40.50.720">
    <property type="entry name" value="NAD(P)-binding Rossmann-like Domain"/>
    <property type="match status" value="1"/>
</dbReference>
<dbReference type="FunFam" id="3.40.50.720:FF:000084">
    <property type="entry name" value="Short-chain dehydrogenase reductase"/>
    <property type="match status" value="1"/>
</dbReference>
<dbReference type="GO" id="GO:0016616">
    <property type="term" value="F:oxidoreductase activity, acting on the CH-OH group of donors, NAD or NADP as acceptor"/>
    <property type="evidence" value="ECO:0007669"/>
    <property type="project" value="TreeGrafter"/>
</dbReference>
<proteinExistence type="inferred from homology"/>
<accession>A0A1G7HNG2</accession>
<dbReference type="NCBIfam" id="NF009386">
    <property type="entry name" value="PRK12745.1"/>
    <property type="match status" value="1"/>
</dbReference>
<dbReference type="GO" id="GO:0048038">
    <property type="term" value="F:quinone binding"/>
    <property type="evidence" value="ECO:0007669"/>
    <property type="project" value="TreeGrafter"/>
</dbReference>
<name>A0A1G7HNG2_9RHOB</name>
<dbReference type="InterPro" id="IPR002347">
    <property type="entry name" value="SDR_fam"/>
</dbReference>
<keyword evidence="4" id="KW-1185">Reference proteome</keyword>
<dbReference type="SUPFAM" id="SSF51735">
    <property type="entry name" value="NAD(P)-binding Rossmann-fold domains"/>
    <property type="match status" value="1"/>
</dbReference>
<dbReference type="PANTHER" id="PTHR42760">
    <property type="entry name" value="SHORT-CHAIN DEHYDROGENASES/REDUCTASES FAMILY MEMBER"/>
    <property type="match status" value="1"/>
</dbReference>
<dbReference type="GO" id="GO:0006633">
    <property type="term" value="P:fatty acid biosynthetic process"/>
    <property type="evidence" value="ECO:0007669"/>
    <property type="project" value="TreeGrafter"/>
</dbReference>
<comment type="similarity">
    <text evidence="1">Belongs to the short-chain dehydrogenases/reductases (SDR) family.</text>
</comment>
<sequence>MTRVALITGGQRGIGLGIAETLARAGFAVALASRSPAEHADVQAALERLGPGARYYAHDLQAIEGHAGLIDRIEADLGPVDCLVSNAGVPAKARGDMLDLAPDSFDFVLGVNLRGAFFLAQEVARRMLARPAGAYRSISFVTSVSAEMVSVERAEYCISKAGAAMMSELFAVRLAPHGIGVFEIRPGIIETGMTAGVKDKYDSRIEGGLVPAARWGRPEDIAEVVLPIAEGRMAFATGSAIRVDGGLSIPRL</sequence>
<dbReference type="OrthoDB" id="9803333at2"/>
<gene>
    <name evidence="3" type="ORF">SAMN04488567_3225</name>
</gene>
<protein>
    <submittedName>
        <fullName evidence="3">NAD(P)-dependent dehydrogenase, short-chain alcohol dehydrogenase family</fullName>
    </submittedName>
</protein>
<dbReference type="Pfam" id="PF13561">
    <property type="entry name" value="adh_short_C2"/>
    <property type="match status" value="1"/>
</dbReference>
<evidence type="ECO:0000313" key="4">
    <source>
        <dbReference type="Proteomes" id="UP000198922"/>
    </source>
</evidence>
<dbReference type="STRING" id="521013.SAMN04488567_3225"/>
<dbReference type="Proteomes" id="UP000198922">
    <property type="component" value="Unassembled WGS sequence"/>
</dbReference>
<reference evidence="4" key="1">
    <citation type="submission" date="2016-10" db="EMBL/GenBank/DDBJ databases">
        <authorList>
            <person name="Varghese N."/>
            <person name="Submissions S."/>
        </authorList>
    </citation>
    <scope>NUCLEOTIDE SEQUENCE [LARGE SCALE GENOMIC DNA]</scope>
    <source>
        <strain evidence="4">DSM 21424</strain>
    </source>
</reference>
<evidence type="ECO:0000256" key="2">
    <source>
        <dbReference type="ARBA" id="ARBA00023002"/>
    </source>
</evidence>
<organism evidence="3 4">
    <name type="scientific">Limimaricola pyoseonensis</name>
    <dbReference type="NCBI Taxonomy" id="521013"/>
    <lineage>
        <taxon>Bacteria</taxon>
        <taxon>Pseudomonadati</taxon>
        <taxon>Pseudomonadota</taxon>
        <taxon>Alphaproteobacteria</taxon>
        <taxon>Rhodobacterales</taxon>
        <taxon>Paracoccaceae</taxon>
        <taxon>Limimaricola</taxon>
    </lineage>
</organism>